<dbReference type="Gene3D" id="3.40.109.10">
    <property type="entry name" value="NADH Oxidase"/>
    <property type="match status" value="1"/>
</dbReference>
<dbReference type="InterPro" id="IPR000415">
    <property type="entry name" value="Nitroreductase-like"/>
</dbReference>
<dbReference type="AlphaFoldDB" id="A0AAD2MJK8"/>
<organism evidence="1 2">
    <name type="scientific">Listeria monocytogenes</name>
    <dbReference type="NCBI Taxonomy" id="1639"/>
    <lineage>
        <taxon>Bacteria</taxon>
        <taxon>Bacillati</taxon>
        <taxon>Bacillota</taxon>
        <taxon>Bacilli</taxon>
        <taxon>Bacillales</taxon>
        <taxon>Listeriaceae</taxon>
        <taxon>Listeria</taxon>
    </lineage>
</organism>
<accession>A0AAD2MJK8</accession>
<feature type="non-terminal residue" evidence="1">
    <location>
        <position position="1"/>
    </location>
</feature>
<name>A0AAD2MJK8_LISMN</name>
<reference evidence="1 2" key="1">
    <citation type="submission" date="2019-09" db="EMBL/GenBank/DDBJ databases">
        <authorList>
            <consortium name="PulseNet: The National Subtyping Network for Foodborne Disease Surveillance"/>
            <person name="Tarr C.L."/>
            <person name="Trees E."/>
            <person name="Katz L.S."/>
            <person name="Carleton-Romer H.A."/>
            <person name="Stroika S."/>
            <person name="Kucerova Z."/>
            <person name="Roache K.F."/>
            <person name="Sabol A.L."/>
            <person name="Besser J."/>
            <person name="Gerner-Smidt P."/>
        </authorList>
    </citation>
    <scope>NUCLEOTIDE SEQUENCE [LARGE SCALE GENOMIC DNA]</scope>
    <source>
        <strain evidence="1 2">PNUSAL005692</strain>
    </source>
</reference>
<evidence type="ECO:0000313" key="2">
    <source>
        <dbReference type="Proteomes" id="UP000489121"/>
    </source>
</evidence>
<proteinExistence type="predicted"/>
<dbReference type="GO" id="GO:0016491">
    <property type="term" value="F:oxidoreductase activity"/>
    <property type="evidence" value="ECO:0007669"/>
    <property type="project" value="InterPro"/>
</dbReference>
<dbReference type="SUPFAM" id="SSF55469">
    <property type="entry name" value="FMN-dependent nitroreductase-like"/>
    <property type="match status" value="1"/>
</dbReference>
<comment type="caution">
    <text evidence="1">The sequence shown here is derived from an EMBL/GenBank/DDBJ whole genome shotgun (WGS) entry which is preliminary data.</text>
</comment>
<protein>
    <submittedName>
        <fullName evidence="1">Dehydrogenase</fullName>
    </submittedName>
</protein>
<dbReference type="Proteomes" id="UP000489121">
    <property type="component" value="Unassembled WGS sequence"/>
</dbReference>
<dbReference type="EMBL" id="AALGDA010000196">
    <property type="protein sequence ID" value="ECY9784626.1"/>
    <property type="molecule type" value="Genomic_DNA"/>
</dbReference>
<gene>
    <name evidence="1" type="ORF">F6515_16790</name>
</gene>
<evidence type="ECO:0000313" key="1">
    <source>
        <dbReference type="EMBL" id="ECY9784626.1"/>
    </source>
</evidence>
<sequence>SLLNTFVELGGISHNFDLVCHSVHYTSCPIAGFNKSYIEKLLYLDGINDHIIFTNICGKE</sequence>